<keyword evidence="9" id="KW-1185">Reference proteome</keyword>
<dbReference type="OrthoDB" id="1748457at2759"/>
<feature type="domain" description="Myb/SANT-like" evidence="7">
    <location>
        <begin position="33"/>
        <end position="91"/>
    </location>
</feature>
<evidence type="ECO:0000256" key="6">
    <source>
        <dbReference type="SAM" id="MobiDB-lite"/>
    </source>
</evidence>
<evidence type="ECO:0000259" key="7">
    <source>
        <dbReference type="Pfam" id="PF12776"/>
    </source>
</evidence>
<reference evidence="9" key="1">
    <citation type="journal article" date="2019" name="Curr. Biol.">
        <title>Genome Sequence of Striga asiatica Provides Insight into the Evolution of Plant Parasitism.</title>
        <authorList>
            <person name="Yoshida S."/>
            <person name="Kim S."/>
            <person name="Wafula E.K."/>
            <person name="Tanskanen J."/>
            <person name="Kim Y.M."/>
            <person name="Honaas L."/>
            <person name="Yang Z."/>
            <person name="Spallek T."/>
            <person name="Conn C.E."/>
            <person name="Ichihashi Y."/>
            <person name="Cheong K."/>
            <person name="Cui S."/>
            <person name="Der J.P."/>
            <person name="Gundlach H."/>
            <person name="Jiao Y."/>
            <person name="Hori C."/>
            <person name="Ishida J.K."/>
            <person name="Kasahara H."/>
            <person name="Kiba T."/>
            <person name="Kim M.S."/>
            <person name="Koo N."/>
            <person name="Laohavisit A."/>
            <person name="Lee Y.H."/>
            <person name="Lumba S."/>
            <person name="McCourt P."/>
            <person name="Mortimer J.C."/>
            <person name="Mutuku J.M."/>
            <person name="Nomura T."/>
            <person name="Sasaki-Sekimoto Y."/>
            <person name="Seto Y."/>
            <person name="Wang Y."/>
            <person name="Wakatake T."/>
            <person name="Sakakibara H."/>
            <person name="Demura T."/>
            <person name="Yamaguchi S."/>
            <person name="Yoneyama K."/>
            <person name="Manabe R.I."/>
            <person name="Nelson D.C."/>
            <person name="Schulman A.H."/>
            <person name="Timko M.P."/>
            <person name="dePamphilis C.W."/>
            <person name="Choi D."/>
            <person name="Shirasu K."/>
        </authorList>
    </citation>
    <scope>NUCLEOTIDE SEQUENCE [LARGE SCALE GENOMIC DNA]</scope>
    <source>
        <strain evidence="9">cv. UVA1</strain>
    </source>
</reference>
<comment type="caution">
    <text evidence="8">The sequence shown here is derived from an EMBL/GenBank/DDBJ whole genome shotgun (WGS) entry which is preliminary data.</text>
</comment>
<keyword evidence="4" id="KW-0804">Transcription</keyword>
<protein>
    <submittedName>
        <fullName evidence="8">RNase H family protein</fullName>
    </submittedName>
</protein>
<proteinExistence type="predicted"/>
<comment type="subcellular location">
    <subcellularLocation>
        <location evidence="1">Nucleus</location>
    </subcellularLocation>
</comment>
<keyword evidence="5" id="KW-0539">Nucleus</keyword>
<dbReference type="PANTHER" id="PTHR46250:SF15">
    <property type="entry name" value="OS01G0523800 PROTEIN"/>
    <property type="match status" value="1"/>
</dbReference>
<dbReference type="InterPro" id="IPR015300">
    <property type="entry name" value="DNA-bd_pseudobarrel_sf"/>
</dbReference>
<dbReference type="InterPro" id="IPR024752">
    <property type="entry name" value="Myb/SANT-like_dom"/>
</dbReference>
<feature type="compositionally biased region" description="Basic residues" evidence="6">
    <location>
        <begin position="11"/>
        <end position="23"/>
    </location>
</feature>
<dbReference type="SUPFAM" id="SSF101936">
    <property type="entry name" value="DNA-binding pseudobarrel domain"/>
    <property type="match status" value="2"/>
</dbReference>
<feature type="region of interest" description="Disordered" evidence="6">
    <location>
        <begin position="1"/>
        <end position="23"/>
    </location>
</feature>
<keyword evidence="3" id="KW-0238">DNA-binding</keyword>
<organism evidence="8 9">
    <name type="scientific">Striga asiatica</name>
    <name type="common">Asiatic witchweed</name>
    <name type="synonym">Buchnera asiatica</name>
    <dbReference type="NCBI Taxonomy" id="4170"/>
    <lineage>
        <taxon>Eukaryota</taxon>
        <taxon>Viridiplantae</taxon>
        <taxon>Streptophyta</taxon>
        <taxon>Embryophyta</taxon>
        <taxon>Tracheophyta</taxon>
        <taxon>Spermatophyta</taxon>
        <taxon>Magnoliopsida</taxon>
        <taxon>eudicotyledons</taxon>
        <taxon>Gunneridae</taxon>
        <taxon>Pentapetalae</taxon>
        <taxon>asterids</taxon>
        <taxon>lamiids</taxon>
        <taxon>Lamiales</taxon>
        <taxon>Orobanchaceae</taxon>
        <taxon>Buchnereae</taxon>
        <taxon>Striga</taxon>
    </lineage>
</organism>
<gene>
    <name evidence="8" type="ORF">STAS_29765</name>
</gene>
<dbReference type="AlphaFoldDB" id="A0A5A7R6F8"/>
<dbReference type="Proteomes" id="UP000325081">
    <property type="component" value="Unassembled WGS sequence"/>
</dbReference>
<dbReference type="EMBL" id="BKCP01010292">
    <property type="protein sequence ID" value="GER52317.1"/>
    <property type="molecule type" value="Genomic_DNA"/>
</dbReference>
<dbReference type="Pfam" id="PF12776">
    <property type="entry name" value="Myb_DNA-bind_3"/>
    <property type="match status" value="1"/>
</dbReference>
<keyword evidence="2" id="KW-0805">Transcription regulation</keyword>
<evidence type="ECO:0000256" key="4">
    <source>
        <dbReference type="ARBA" id="ARBA00023163"/>
    </source>
</evidence>
<evidence type="ECO:0000313" key="8">
    <source>
        <dbReference type="EMBL" id="GER52317.1"/>
    </source>
</evidence>
<evidence type="ECO:0000256" key="3">
    <source>
        <dbReference type="ARBA" id="ARBA00023125"/>
    </source>
</evidence>
<dbReference type="GO" id="GO:0003677">
    <property type="term" value="F:DNA binding"/>
    <property type="evidence" value="ECO:0007669"/>
    <property type="project" value="UniProtKB-KW"/>
</dbReference>
<dbReference type="Gene3D" id="2.40.330.10">
    <property type="entry name" value="DNA-binding pseudobarrel domain"/>
    <property type="match status" value="2"/>
</dbReference>
<dbReference type="GO" id="GO:0005634">
    <property type="term" value="C:nucleus"/>
    <property type="evidence" value="ECO:0007669"/>
    <property type="project" value="UniProtKB-SubCell"/>
</dbReference>
<feature type="region of interest" description="Disordered" evidence="6">
    <location>
        <begin position="149"/>
        <end position="183"/>
    </location>
</feature>
<feature type="compositionally biased region" description="Basic residues" evidence="6">
    <location>
        <begin position="170"/>
        <end position="179"/>
    </location>
</feature>
<evidence type="ECO:0000256" key="1">
    <source>
        <dbReference type="ARBA" id="ARBA00004123"/>
    </source>
</evidence>
<sequence length="484" mass="55521">MERTDQNIRNTQRRRADKGRRSWSKHEEEIPIVALKEVVANGTDLKGLPHINSKIHVWKKDYSSLLSMISRTGMGWNDSTKMVEASDEAWASCVKSWPYYPDWVNIFGKDRATGEHAEDIGNAASQPFHDATGVLPYFVEAEAEADLGGDDPDWMTSESESRAQGSTSSRKSKGSKRKSTQANEDMTSVFRNFCSETGVRLREIAQKIGYEYDVSAARKEVYYEVGKILGLNMQEKLVVCRLLVRNTEDLELFFSLSDDAKAEFARMKLSALSDTRLPLSRRYLHDRRQALASSPDSIQSLPPAICEYHESELPKKCIIETREGSEYEVMMKMVDNDPTLVDGWDTYIQEEYIELHNIMFFKRKSKFRFNVMVTDKTGLERPPIHHFCLDIKKSHIERARLPIPMPFWRDHIEDNYDNYTTAVLIFDNKVYEVDAIHGNGKKLLQYRGARKFVTDSGIVVGSSCMFTHVGPHNQDDVITFRVKI</sequence>
<accession>A0A5A7R6F8</accession>
<evidence type="ECO:0000256" key="2">
    <source>
        <dbReference type="ARBA" id="ARBA00023015"/>
    </source>
</evidence>
<name>A0A5A7R6F8_STRAF</name>
<dbReference type="PANTHER" id="PTHR46250">
    <property type="entry name" value="MYB/SANT-LIKE DNA-BINDING DOMAIN PROTEIN-RELATED"/>
    <property type="match status" value="1"/>
</dbReference>
<evidence type="ECO:0000313" key="9">
    <source>
        <dbReference type="Proteomes" id="UP000325081"/>
    </source>
</evidence>
<evidence type="ECO:0000256" key="5">
    <source>
        <dbReference type="ARBA" id="ARBA00023242"/>
    </source>
</evidence>